<dbReference type="EMBL" id="JAGJRS010000002">
    <property type="protein sequence ID" value="MBP1472750.1"/>
    <property type="molecule type" value="Genomic_DNA"/>
</dbReference>
<comment type="caution">
    <text evidence="1">The sequence shown here is derived from an EMBL/GenBank/DDBJ whole genome shotgun (WGS) entry which is preliminary data.</text>
</comment>
<dbReference type="RefSeq" id="WP_209614489.1">
    <property type="nucleotide sequence ID" value="NZ_JAGJRS010000002.1"/>
</dbReference>
<evidence type="ECO:0000313" key="1">
    <source>
        <dbReference type="EMBL" id="MBP1472750.1"/>
    </source>
</evidence>
<proteinExistence type="predicted"/>
<reference evidence="1 2" key="1">
    <citation type="submission" date="2021-04" db="EMBL/GenBank/DDBJ databases">
        <authorList>
            <person name="Huq M.A."/>
        </authorList>
    </citation>
    <scope>NUCLEOTIDE SEQUENCE [LARGE SCALE GENOMIC DNA]</scope>
    <source>
        <strain evidence="1 2">MAH-13</strain>
    </source>
</reference>
<sequence>MNASINGFFTKRFAETDVRETVASFWFLTKKVILGRSQVVLSGKLRHAKLTTKMHILHVSEQARQERLNRRFMTTLAERARWPDALDECNANHVTLKTGALGQENAAAITSSAEREVPYTVDGTCLMLSASISVAEDASIRGWPGRGLGRLRWAADGPVTGVDCAET</sequence>
<gene>
    <name evidence="1" type="ORF">J7I44_00425</name>
</gene>
<name>A0ABS4DI64_9GAMM</name>
<accession>A0ABS4DI64</accession>
<keyword evidence="2" id="KW-1185">Reference proteome</keyword>
<evidence type="ECO:0000313" key="2">
    <source>
        <dbReference type="Proteomes" id="UP000823790"/>
    </source>
</evidence>
<organism evidence="1 2">
    <name type="scientific">Frateuria flava</name>
    <dbReference type="NCBI Taxonomy" id="2821489"/>
    <lineage>
        <taxon>Bacteria</taxon>
        <taxon>Pseudomonadati</taxon>
        <taxon>Pseudomonadota</taxon>
        <taxon>Gammaproteobacteria</taxon>
        <taxon>Lysobacterales</taxon>
        <taxon>Rhodanobacteraceae</taxon>
        <taxon>Frateuria</taxon>
    </lineage>
</organism>
<dbReference type="Proteomes" id="UP000823790">
    <property type="component" value="Unassembled WGS sequence"/>
</dbReference>
<protein>
    <submittedName>
        <fullName evidence="1">Uncharacterized protein</fullName>
    </submittedName>
</protein>